<organism evidence="2 3">
    <name type="scientific">Shewanella nanhaiensis</name>
    <dbReference type="NCBI Taxonomy" id="2864872"/>
    <lineage>
        <taxon>Bacteria</taxon>
        <taxon>Pseudomonadati</taxon>
        <taxon>Pseudomonadota</taxon>
        <taxon>Gammaproteobacteria</taxon>
        <taxon>Alteromonadales</taxon>
        <taxon>Shewanellaceae</taxon>
        <taxon>Shewanella</taxon>
    </lineage>
</organism>
<keyword evidence="1" id="KW-0732">Signal</keyword>
<dbReference type="RefSeq" id="WP_220111359.1">
    <property type="nucleotide sequence ID" value="NZ_JAHZST010000019.1"/>
</dbReference>
<comment type="caution">
    <text evidence="2">The sequence shown here is derived from an EMBL/GenBank/DDBJ whole genome shotgun (WGS) entry which is preliminary data.</text>
</comment>
<evidence type="ECO:0000313" key="2">
    <source>
        <dbReference type="EMBL" id="MBW8186018.1"/>
    </source>
</evidence>
<evidence type="ECO:0008006" key="4">
    <source>
        <dbReference type="Google" id="ProtNLM"/>
    </source>
</evidence>
<protein>
    <recommendedName>
        <fullName evidence="4">Lipoprotein</fullName>
    </recommendedName>
</protein>
<accession>A0ABS7E8K2</accession>
<gene>
    <name evidence="2" type="ORF">K0625_20495</name>
</gene>
<evidence type="ECO:0000313" key="3">
    <source>
        <dbReference type="Proteomes" id="UP001195963"/>
    </source>
</evidence>
<name>A0ABS7E8K2_9GAMM</name>
<dbReference type="EMBL" id="JAHZST010000019">
    <property type="protein sequence ID" value="MBW8186018.1"/>
    <property type="molecule type" value="Genomic_DNA"/>
</dbReference>
<keyword evidence="3" id="KW-1185">Reference proteome</keyword>
<evidence type="ECO:0000256" key="1">
    <source>
        <dbReference type="SAM" id="SignalP"/>
    </source>
</evidence>
<proteinExistence type="predicted"/>
<sequence length="221" mass="25414">MKKFKLTIATLIIFSINGCMLSPYNEANTIRGVLEKNSGNLLYPNDLSEEPVELGLDFTVGYLVKQYYSKGEIDTKKEYYKLYKTDSSANYFKHLDENFSMSDTEIKLVNYTRFIKYTKSGDFSSHVSHFKECEFKLGKCQYENSTGKSEVNTTFKDGVWITKFRGFGASERTMKRIYSKSGILLFRSNHGYFMGKETYGERTAFIPNPSVKQQVSNITSL</sequence>
<feature type="signal peptide" evidence="1">
    <location>
        <begin position="1"/>
        <end position="21"/>
    </location>
</feature>
<feature type="chain" id="PRO_5046977323" description="Lipoprotein" evidence="1">
    <location>
        <begin position="22"/>
        <end position="221"/>
    </location>
</feature>
<reference evidence="2 3" key="1">
    <citation type="submission" date="2021-07" db="EMBL/GenBank/DDBJ databases">
        <title>Shewanella sp. nov, isolated from SCS.</title>
        <authorList>
            <person name="Cao W.R."/>
        </authorList>
    </citation>
    <scope>NUCLEOTIDE SEQUENCE [LARGE SCALE GENOMIC DNA]</scope>
    <source>
        <strain evidence="2 3">NR704-98</strain>
    </source>
</reference>
<dbReference type="Proteomes" id="UP001195963">
    <property type="component" value="Unassembled WGS sequence"/>
</dbReference>